<evidence type="ECO:0000256" key="1">
    <source>
        <dbReference type="ARBA" id="ARBA00022741"/>
    </source>
</evidence>
<keyword evidence="4" id="KW-0479">Metal-binding</keyword>
<dbReference type="GO" id="GO:0034067">
    <property type="term" value="P:protein localization to Golgi apparatus"/>
    <property type="evidence" value="ECO:0007669"/>
    <property type="project" value="TreeGrafter"/>
</dbReference>
<keyword evidence="2 3" id="KW-0342">GTP-binding</keyword>
<feature type="binding site" evidence="3">
    <location>
        <position position="105"/>
    </location>
    <ligand>
        <name>GTP</name>
        <dbReference type="ChEBI" id="CHEBI:37565"/>
    </ligand>
</feature>
<reference evidence="5 6" key="1">
    <citation type="submission" date="2019-03" db="EMBL/GenBank/DDBJ databases">
        <title>Single cell metagenomics reveals metabolic interactions within the superorganism composed of flagellate Streblomastix strix and complex community of Bacteroidetes bacteria on its surface.</title>
        <authorList>
            <person name="Treitli S.C."/>
            <person name="Kolisko M."/>
            <person name="Husnik F."/>
            <person name="Keeling P."/>
            <person name="Hampl V."/>
        </authorList>
    </citation>
    <scope>NUCLEOTIDE SEQUENCE [LARGE SCALE GENOMIC DNA]</scope>
    <source>
        <strain evidence="5">ST1C</strain>
    </source>
</reference>
<dbReference type="InterPro" id="IPR005225">
    <property type="entry name" value="Small_GTP-bd"/>
</dbReference>
<dbReference type="InterPro" id="IPR024156">
    <property type="entry name" value="Small_GTPase_ARF"/>
</dbReference>
<evidence type="ECO:0000256" key="2">
    <source>
        <dbReference type="ARBA" id="ARBA00023134"/>
    </source>
</evidence>
<name>A0A5J4VKV1_9EUKA</name>
<dbReference type="GO" id="GO:0046872">
    <property type="term" value="F:metal ion binding"/>
    <property type="evidence" value="ECO:0007669"/>
    <property type="project" value="UniProtKB-KW"/>
</dbReference>
<dbReference type="NCBIfam" id="TIGR00231">
    <property type="entry name" value="small_GTP"/>
    <property type="match status" value="1"/>
</dbReference>
<dbReference type="EMBL" id="SNRW01006359">
    <property type="protein sequence ID" value="KAA6383228.1"/>
    <property type="molecule type" value="Genomic_DNA"/>
</dbReference>
<dbReference type="PANTHER" id="PTHR45909:SF1">
    <property type="entry name" value="ADP-RIBOSYLATION FACTOR-RELATED PROTEIN 1"/>
    <property type="match status" value="1"/>
</dbReference>
<dbReference type="Pfam" id="PF00025">
    <property type="entry name" value="Arf"/>
    <property type="match status" value="1"/>
</dbReference>
<dbReference type="GO" id="GO:0043001">
    <property type="term" value="P:Golgi to plasma membrane protein transport"/>
    <property type="evidence" value="ECO:0007669"/>
    <property type="project" value="TreeGrafter"/>
</dbReference>
<dbReference type="GO" id="GO:0005525">
    <property type="term" value="F:GTP binding"/>
    <property type="evidence" value="ECO:0007669"/>
    <property type="project" value="UniProtKB-KW"/>
</dbReference>
<dbReference type="SMART" id="SM00178">
    <property type="entry name" value="SAR"/>
    <property type="match status" value="1"/>
</dbReference>
<dbReference type="GO" id="GO:0005794">
    <property type="term" value="C:Golgi apparatus"/>
    <property type="evidence" value="ECO:0007669"/>
    <property type="project" value="TreeGrafter"/>
</dbReference>
<feature type="binding site" evidence="3">
    <location>
        <begin position="162"/>
        <end position="165"/>
    </location>
    <ligand>
        <name>GTP</name>
        <dbReference type="ChEBI" id="CHEBI:37565"/>
    </ligand>
</feature>
<dbReference type="AlphaFoldDB" id="A0A5J4VKV1"/>
<dbReference type="GO" id="GO:0003924">
    <property type="term" value="F:GTPase activity"/>
    <property type="evidence" value="ECO:0007669"/>
    <property type="project" value="InterPro"/>
</dbReference>
<evidence type="ECO:0000256" key="4">
    <source>
        <dbReference type="PIRSR" id="PIRSR606689-2"/>
    </source>
</evidence>
<dbReference type="OrthoDB" id="2011769at2759"/>
<gene>
    <name evidence="5" type="ORF">EZS28_021245</name>
</gene>
<accession>A0A5J4VKV1</accession>
<evidence type="ECO:0000256" key="3">
    <source>
        <dbReference type="PIRSR" id="PIRSR606689-1"/>
    </source>
</evidence>
<dbReference type="InterPro" id="IPR006689">
    <property type="entry name" value="Small_GTPase_ARF/SAR"/>
</dbReference>
<comment type="caution">
    <text evidence="5">The sequence shown here is derived from an EMBL/GenBank/DDBJ whole genome shotgun (WGS) entry which is preliminary data.</text>
</comment>
<keyword evidence="1 3" id="KW-0547">Nucleotide-binding</keyword>
<proteinExistence type="predicted"/>
<evidence type="ECO:0000313" key="5">
    <source>
        <dbReference type="EMBL" id="KAA6383228.1"/>
    </source>
</evidence>
<dbReference type="GO" id="GO:0006886">
    <property type="term" value="P:intracellular protein transport"/>
    <property type="evidence" value="ECO:0007669"/>
    <property type="project" value="TreeGrafter"/>
</dbReference>
<protein>
    <submittedName>
        <fullName evidence="5">Putative ADP-ribosylation factor</fullName>
    </submittedName>
</protein>
<organism evidence="5 6">
    <name type="scientific">Streblomastix strix</name>
    <dbReference type="NCBI Taxonomy" id="222440"/>
    <lineage>
        <taxon>Eukaryota</taxon>
        <taxon>Metamonada</taxon>
        <taxon>Preaxostyla</taxon>
        <taxon>Oxymonadida</taxon>
        <taxon>Streblomastigidae</taxon>
        <taxon>Streblomastix</taxon>
    </lineage>
</organism>
<keyword evidence="4" id="KW-0460">Magnesium</keyword>
<feature type="binding site" evidence="4">
    <location>
        <position position="39"/>
    </location>
    <ligand>
        <name>Mg(2+)</name>
        <dbReference type="ChEBI" id="CHEBI:18420"/>
    </ligand>
</feature>
<dbReference type="PANTHER" id="PTHR45909">
    <property type="entry name" value="ADP-RIBOSYLATION FACTOR-RELATED PROTEIN 1"/>
    <property type="match status" value="1"/>
</dbReference>
<feature type="binding site" evidence="4">
    <location>
        <position position="83"/>
    </location>
    <ligand>
        <name>Mg(2+)</name>
        <dbReference type="ChEBI" id="CHEBI:18420"/>
    </ligand>
</feature>
<sequence length="216" mass="24461">MNVQYKVLHAETFGCAGSKTEEDDVKFIVFCGLDGAGKTTLLRRIRTHIQEIEDQGDPNDDTKDPMQHEVRAAKVEEMDTVPTIGVEAYQLQLRGLPLNILDLSGQEAFRVHWKRYDGQTDLIIFVVDASNRSRLEEARKTLNDFILNNQAICNKPLLIVGNKNDLEGAITVEQLVEGLFGKDAEKQVINRSYHVLSTSALRGDGVRFLMEWFLRK</sequence>
<evidence type="ECO:0000313" key="6">
    <source>
        <dbReference type="Proteomes" id="UP000324800"/>
    </source>
</evidence>
<dbReference type="SMART" id="SM00177">
    <property type="entry name" value="ARF"/>
    <property type="match status" value="1"/>
</dbReference>
<dbReference type="InterPro" id="IPR027417">
    <property type="entry name" value="P-loop_NTPase"/>
</dbReference>
<feature type="binding site" evidence="3">
    <location>
        <begin position="32"/>
        <end position="39"/>
    </location>
    <ligand>
        <name>GTP</name>
        <dbReference type="ChEBI" id="CHEBI:37565"/>
    </ligand>
</feature>
<dbReference type="PRINTS" id="PR00449">
    <property type="entry name" value="RASTRNSFRMNG"/>
</dbReference>
<dbReference type="Gene3D" id="3.40.50.300">
    <property type="entry name" value="P-loop containing nucleotide triphosphate hydrolases"/>
    <property type="match status" value="1"/>
</dbReference>
<dbReference type="SUPFAM" id="SSF52540">
    <property type="entry name" value="P-loop containing nucleoside triphosphate hydrolases"/>
    <property type="match status" value="1"/>
</dbReference>
<dbReference type="PROSITE" id="PS51417">
    <property type="entry name" value="ARF"/>
    <property type="match status" value="1"/>
</dbReference>
<dbReference type="Proteomes" id="UP000324800">
    <property type="component" value="Unassembled WGS sequence"/>
</dbReference>